<dbReference type="AlphaFoldDB" id="A0A0C2G0Z3"/>
<keyword evidence="2" id="KW-0812">Transmembrane</keyword>
<dbReference type="InterPro" id="IPR007991">
    <property type="entry name" value="RNA_pol_I_trans_ini_fac_RRN3"/>
</dbReference>
<protein>
    <submittedName>
        <fullName evidence="3">Uncharacterized protein</fullName>
    </submittedName>
</protein>
<feature type="non-terminal residue" evidence="3">
    <location>
        <position position="1"/>
    </location>
</feature>
<dbReference type="GO" id="GO:0001042">
    <property type="term" value="F:RNA polymerase I core binding"/>
    <property type="evidence" value="ECO:0007669"/>
    <property type="project" value="TreeGrafter"/>
</dbReference>
<comment type="similarity">
    <text evidence="1">Belongs to the RRN3 family.</text>
</comment>
<feature type="transmembrane region" description="Helical" evidence="2">
    <location>
        <begin position="6"/>
        <end position="26"/>
    </location>
</feature>
<dbReference type="PANTHER" id="PTHR12790">
    <property type="entry name" value="TRANSCRIPTION INITIATION FACTOR IA RRN3"/>
    <property type="match status" value="1"/>
</dbReference>
<proteinExistence type="inferred from homology"/>
<dbReference type="EMBL" id="KN743362">
    <property type="protein sequence ID" value="KIH52564.1"/>
    <property type="molecule type" value="Genomic_DNA"/>
</dbReference>
<dbReference type="OrthoDB" id="26970at2759"/>
<dbReference type="Pfam" id="PF05327">
    <property type="entry name" value="RRN3"/>
    <property type="match status" value="1"/>
</dbReference>
<accession>A0A0C2G0Z3</accession>
<keyword evidence="4" id="KW-1185">Reference proteome</keyword>
<dbReference type="GO" id="GO:0006361">
    <property type="term" value="P:transcription initiation at RNA polymerase I promoter"/>
    <property type="evidence" value="ECO:0007669"/>
    <property type="project" value="InterPro"/>
</dbReference>
<dbReference type="GO" id="GO:0005634">
    <property type="term" value="C:nucleus"/>
    <property type="evidence" value="ECO:0007669"/>
    <property type="project" value="TreeGrafter"/>
</dbReference>
<dbReference type="PANTHER" id="PTHR12790:SF0">
    <property type="entry name" value="RNA POLYMERASE I-SPECIFIC TRANSCRIPTION INITIATION FACTOR RRN3-RELATED"/>
    <property type="match status" value="1"/>
</dbReference>
<keyword evidence="2" id="KW-1133">Transmembrane helix</keyword>
<evidence type="ECO:0000313" key="3">
    <source>
        <dbReference type="EMBL" id="KIH52564.1"/>
    </source>
</evidence>
<evidence type="ECO:0000313" key="4">
    <source>
        <dbReference type="Proteomes" id="UP000054047"/>
    </source>
</evidence>
<evidence type="ECO:0000256" key="1">
    <source>
        <dbReference type="ARBA" id="ARBA00010098"/>
    </source>
</evidence>
<keyword evidence="2" id="KW-0472">Membrane</keyword>
<gene>
    <name evidence="3" type="ORF">ANCDUO_17333</name>
</gene>
<dbReference type="GO" id="GO:0001181">
    <property type="term" value="F:RNA polymerase I general transcription initiation factor activity"/>
    <property type="evidence" value="ECO:0007669"/>
    <property type="project" value="InterPro"/>
</dbReference>
<name>A0A0C2G0Z3_9BILA</name>
<sequence>IIPGVMRHGTFYALCQAFFIIFSFRYKEMVRAGDMEEVSRWGLGRIVHSPLDPLKYVSGPVGQCFAAITSVSKHLICAQ</sequence>
<evidence type="ECO:0000256" key="2">
    <source>
        <dbReference type="SAM" id="Phobius"/>
    </source>
</evidence>
<organism evidence="3 4">
    <name type="scientific">Ancylostoma duodenale</name>
    <dbReference type="NCBI Taxonomy" id="51022"/>
    <lineage>
        <taxon>Eukaryota</taxon>
        <taxon>Metazoa</taxon>
        <taxon>Ecdysozoa</taxon>
        <taxon>Nematoda</taxon>
        <taxon>Chromadorea</taxon>
        <taxon>Rhabditida</taxon>
        <taxon>Rhabditina</taxon>
        <taxon>Rhabditomorpha</taxon>
        <taxon>Strongyloidea</taxon>
        <taxon>Ancylostomatidae</taxon>
        <taxon>Ancylostomatinae</taxon>
        <taxon>Ancylostoma</taxon>
    </lineage>
</organism>
<dbReference type="Proteomes" id="UP000054047">
    <property type="component" value="Unassembled WGS sequence"/>
</dbReference>
<reference evidence="3 4" key="1">
    <citation type="submission" date="2013-12" db="EMBL/GenBank/DDBJ databases">
        <title>Draft genome of the parsitic nematode Ancylostoma duodenale.</title>
        <authorList>
            <person name="Mitreva M."/>
        </authorList>
    </citation>
    <scope>NUCLEOTIDE SEQUENCE [LARGE SCALE GENOMIC DNA]</scope>
    <source>
        <strain evidence="3 4">Zhejiang</strain>
    </source>
</reference>